<sequence>MNFRSGFCNKTRSSPTPVIRRSPALVLIATLSACMVGPNFERPELSPEAKFTRDDPGATVSANTVAGASQSFSTHRDVPGEWWELFQSQPLNTFVSLAVANSPSLAQSEAALRQAQETAYAAGGALYPTVTGLADFNRQKFAIGGGGAGQIIANISPIFSMYSASLAISYTLDIWGGVRRNIESQVADVQYAQFQVEAAHLTLTSNLLNAVIQEASVKGQIRATKEIIQVQERQLSILRTQFRLGGVDESQVLQQVATLEQTKATLPALEQALVVQKNLINTLGGFYPTQNVVQEFELSDLTLPRKLPLSLPSQLVEQRPDVRSAEAQLWAASADIGVALANQLPNFTITGNAGNQSAEFHRLFSSGTGIWSLTTSLSQTIFDAGTLNSERKAAVAAFDAAAANYREVVVSAFGDVANTISAVQKDAKALKASLAAERSAMKSLKLTQQQYTLGAIDLTTLLLAVQTYQQAKINLVQAQAARFSDTVALFFALGGGWWNRSLSAPNRVREPLTILSAVPPFNRRQTVPMSQP</sequence>
<comment type="caution">
    <text evidence="3">The sequence shown here is derived from an EMBL/GenBank/DDBJ whole genome shotgun (WGS) entry which is preliminary data.</text>
</comment>
<dbReference type="Gene3D" id="1.20.1600.10">
    <property type="entry name" value="Outer membrane efflux proteins (OEP)"/>
    <property type="match status" value="1"/>
</dbReference>
<reference evidence="3 4" key="1">
    <citation type="journal article" date="2016" name="Front. Microbiol.">
        <title>Comparative Genomic Analysis Reveals a Diverse Repertoire of Genes Involved in Prokaryote-Eukaryote Interactions within the Pseudovibrio Genus.</title>
        <authorList>
            <person name="Romano S."/>
            <person name="Fernandez-Guerra A."/>
            <person name="Reen F.J."/>
            <person name="Glockner F.O."/>
            <person name="Crowley S.P."/>
            <person name="O'Sullivan O."/>
            <person name="Cotter P.D."/>
            <person name="Adams C."/>
            <person name="Dobson A.D."/>
            <person name="O'Gara F."/>
        </authorList>
    </citation>
    <scope>NUCLEOTIDE SEQUENCE [LARGE SCALE GENOMIC DNA]</scope>
    <source>
        <strain evidence="3 4">Ad2</strain>
    </source>
</reference>
<evidence type="ECO:0000313" key="4">
    <source>
        <dbReference type="Proteomes" id="UP000076577"/>
    </source>
</evidence>
<dbReference type="InterPro" id="IPR010131">
    <property type="entry name" value="MdtP/NodT-like"/>
</dbReference>
<comment type="subcellular location">
    <subcellularLocation>
        <location evidence="2">Cell membrane</location>
        <topology evidence="2">Lipid-anchor</topology>
    </subcellularLocation>
</comment>
<dbReference type="SUPFAM" id="SSF56954">
    <property type="entry name" value="Outer membrane efflux proteins (OEP)"/>
    <property type="match status" value="1"/>
</dbReference>
<dbReference type="Gene3D" id="2.20.200.10">
    <property type="entry name" value="Outer membrane efflux proteins (OEP)"/>
    <property type="match status" value="1"/>
</dbReference>
<evidence type="ECO:0000256" key="1">
    <source>
        <dbReference type="ARBA" id="ARBA00007613"/>
    </source>
</evidence>
<gene>
    <name evidence="3" type="primary">oprM</name>
    <name evidence="3" type="ORF">PsAD2_04050</name>
</gene>
<dbReference type="EMBL" id="LMCB01000122">
    <property type="protein sequence ID" value="KZL09449.1"/>
    <property type="molecule type" value="Genomic_DNA"/>
</dbReference>
<dbReference type="PANTHER" id="PTHR30203:SF33">
    <property type="entry name" value="BLR4455 PROTEIN"/>
    <property type="match status" value="1"/>
</dbReference>
<proteinExistence type="inferred from homology"/>
<evidence type="ECO:0000313" key="3">
    <source>
        <dbReference type="EMBL" id="KZL09449.1"/>
    </source>
</evidence>
<dbReference type="STRING" id="989403.SAMN05421798_103325"/>
<dbReference type="PATRIC" id="fig|989403.3.peg.4426"/>
<dbReference type="Proteomes" id="UP000076577">
    <property type="component" value="Unassembled WGS sequence"/>
</dbReference>
<protein>
    <submittedName>
        <fullName evidence="3">Outer membrane protein OprM</fullName>
    </submittedName>
</protein>
<dbReference type="AlphaFoldDB" id="A0A165U1R1"/>
<dbReference type="NCBIfam" id="TIGR01845">
    <property type="entry name" value="outer_NodT"/>
    <property type="match status" value="1"/>
</dbReference>
<keyword evidence="2" id="KW-0812">Transmembrane</keyword>
<dbReference type="Pfam" id="PF02321">
    <property type="entry name" value="OEP"/>
    <property type="match status" value="2"/>
</dbReference>
<name>A0A165U1R1_9HYPH</name>
<evidence type="ECO:0000256" key="2">
    <source>
        <dbReference type="RuleBase" id="RU362097"/>
    </source>
</evidence>
<dbReference type="InterPro" id="IPR003423">
    <property type="entry name" value="OMP_efflux"/>
</dbReference>
<keyword evidence="2" id="KW-0564">Palmitate</keyword>
<accession>A0A165U1R1</accession>
<dbReference type="GO" id="GO:0015562">
    <property type="term" value="F:efflux transmembrane transporter activity"/>
    <property type="evidence" value="ECO:0007669"/>
    <property type="project" value="InterPro"/>
</dbReference>
<dbReference type="PROSITE" id="PS51257">
    <property type="entry name" value="PROKAR_LIPOPROTEIN"/>
    <property type="match status" value="1"/>
</dbReference>
<dbReference type="GO" id="GO:0005886">
    <property type="term" value="C:plasma membrane"/>
    <property type="evidence" value="ECO:0007669"/>
    <property type="project" value="UniProtKB-SubCell"/>
</dbReference>
<organism evidence="3 4">
    <name type="scientific">Pseudovibrio axinellae</name>
    <dbReference type="NCBI Taxonomy" id="989403"/>
    <lineage>
        <taxon>Bacteria</taxon>
        <taxon>Pseudomonadati</taxon>
        <taxon>Pseudomonadota</taxon>
        <taxon>Alphaproteobacteria</taxon>
        <taxon>Hyphomicrobiales</taxon>
        <taxon>Stappiaceae</taxon>
        <taxon>Pseudovibrio</taxon>
    </lineage>
</organism>
<dbReference type="PANTHER" id="PTHR30203">
    <property type="entry name" value="OUTER MEMBRANE CATION EFFLUX PROTEIN"/>
    <property type="match status" value="1"/>
</dbReference>
<keyword evidence="4" id="KW-1185">Reference proteome</keyword>
<keyword evidence="2" id="KW-0449">Lipoprotein</keyword>
<keyword evidence="2" id="KW-1134">Transmembrane beta strand</keyword>
<keyword evidence="2" id="KW-0472">Membrane</keyword>
<comment type="similarity">
    <text evidence="1 2">Belongs to the outer membrane factor (OMF) (TC 1.B.17) family.</text>
</comment>